<comment type="caution">
    <text evidence="3">The sequence shown here is derived from an EMBL/GenBank/DDBJ whole genome shotgun (WGS) entry which is preliminary data.</text>
</comment>
<dbReference type="RefSeq" id="WP_377508143.1">
    <property type="nucleotide sequence ID" value="NZ_JBHSQS010000004.1"/>
</dbReference>
<dbReference type="GO" id="GO:0016787">
    <property type="term" value="F:hydrolase activity"/>
    <property type="evidence" value="ECO:0007669"/>
    <property type="project" value="UniProtKB-KW"/>
</dbReference>
<feature type="domain" description="AB hydrolase-1" evidence="2">
    <location>
        <begin position="31"/>
        <end position="140"/>
    </location>
</feature>
<keyword evidence="4" id="KW-1185">Reference proteome</keyword>
<sequence>MEPRITGFDYRRVTVADGVTLNAAVAGSGRPIVLLHGFPQTHLMWRHVAADLAADHTVICPDLRGYGDSDKPVDTDGTGYAKRTMAADIVALAGALGHERFALAGHDRGALVAFRAGLDHPEAISHLALLDVLPTLDMWGVLHGSAAAVAFHLYLMAQPPGLPEALIGADPDAFFSHFLDAWARDPDALPTDVRAAYLRASRAAVTSIVADYRASAGIDVDHDTADRSAGRHLRMPVSVLQQDWGAALGYDAAGLWRAWAPDLAHQTVTCGHYMAEEAPAEVVRALRTLLTR</sequence>
<dbReference type="Gene3D" id="3.40.50.1820">
    <property type="entry name" value="alpha/beta hydrolase"/>
    <property type="match status" value="1"/>
</dbReference>
<reference evidence="4" key="1">
    <citation type="journal article" date="2019" name="Int. J. Syst. Evol. Microbiol.">
        <title>The Global Catalogue of Microorganisms (GCM) 10K type strain sequencing project: providing services to taxonomists for standard genome sequencing and annotation.</title>
        <authorList>
            <consortium name="The Broad Institute Genomics Platform"/>
            <consortium name="The Broad Institute Genome Sequencing Center for Infectious Disease"/>
            <person name="Wu L."/>
            <person name="Ma J."/>
        </authorList>
    </citation>
    <scope>NUCLEOTIDE SEQUENCE [LARGE SCALE GENOMIC DNA]</scope>
    <source>
        <strain evidence="4">CGMCC 4.7144</strain>
    </source>
</reference>
<dbReference type="PRINTS" id="PR00111">
    <property type="entry name" value="ABHYDROLASE"/>
</dbReference>
<dbReference type="InterPro" id="IPR000073">
    <property type="entry name" value="AB_hydrolase_1"/>
</dbReference>
<evidence type="ECO:0000259" key="2">
    <source>
        <dbReference type="Pfam" id="PF00561"/>
    </source>
</evidence>
<dbReference type="EMBL" id="JBHSQS010000004">
    <property type="protein sequence ID" value="MFC5923439.1"/>
    <property type="molecule type" value="Genomic_DNA"/>
</dbReference>
<name>A0ABW1H4Q9_9ACTN</name>
<protein>
    <submittedName>
        <fullName evidence="3">Alpha/beta fold hydrolase</fullName>
    </submittedName>
</protein>
<dbReference type="Proteomes" id="UP001596226">
    <property type="component" value="Unassembled WGS sequence"/>
</dbReference>
<keyword evidence="1 3" id="KW-0378">Hydrolase</keyword>
<dbReference type="InterPro" id="IPR029058">
    <property type="entry name" value="AB_hydrolase_fold"/>
</dbReference>
<evidence type="ECO:0000313" key="4">
    <source>
        <dbReference type="Proteomes" id="UP001596226"/>
    </source>
</evidence>
<dbReference type="Pfam" id="PF00561">
    <property type="entry name" value="Abhydrolase_1"/>
    <property type="match status" value="1"/>
</dbReference>
<dbReference type="SUPFAM" id="SSF53474">
    <property type="entry name" value="alpha/beta-Hydrolases"/>
    <property type="match status" value="1"/>
</dbReference>
<gene>
    <name evidence="3" type="ORF">ACFQGL_08810</name>
</gene>
<organism evidence="3 4">
    <name type="scientific">Micromonospora vulcania</name>
    <dbReference type="NCBI Taxonomy" id="1441873"/>
    <lineage>
        <taxon>Bacteria</taxon>
        <taxon>Bacillati</taxon>
        <taxon>Actinomycetota</taxon>
        <taxon>Actinomycetes</taxon>
        <taxon>Micromonosporales</taxon>
        <taxon>Micromonosporaceae</taxon>
        <taxon>Micromonospora</taxon>
    </lineage>
</organism>
<evidence type="ECO:0000256" key="1">
    <source>
        <dbReference type="ARBA" id="ARBA00022801"/>
    </source>
</evidence>
<dbReference type="InterPro" id="IPR000639">
    <property type="entry name" value="Epox_hydrolase-like"/>
</dbReference>
<evidence type="ECO:0000313" key="3">
    <source>
        <dbReference type="EMBL" id="MFC5923439.1"/>
    </source>
</evidence>
<proteinExistence type="predicted"/>
<dbReference type="PANTHER" id="PTHR43329">
    <property type="entry name" value="EPOXIDE HYDROLASE"/>
    <property type="match status" value="1"/>
</dbReference>
<accession>A0ABW1H4Q9</accession>
<dbReference type="PRINTS" id="PR00412">
    <property type="entry name" value="EPOXHYDRLASE"/>
</dbReference>